<accession>A0A6P8N5J1</accession>
<evidence type="ECO:0000313" key="2">
    <source>
        <dbReference type="RefSeq" id="XP_033315749.1"/>
    </source>
</evidence>
<proteinExistence type="predicted"/>
<sequence>MGMGTGVPSKIGYAVNRTELQLRTATNETKRWYGTETMRTETMRNETKRATNELHPRMNTNTSLKLCGYRLYQCASLHEEETVVTLRGPRRTGGDQLAKPKEETGSLQSFEIQERCSQYDKFVQTRTYFEGWIMSQINQRNLINRRL</sequence>
<dbReference type="GeneID" id="117214035"/>
<gene>
    <name evidence="2" type="primary">LOC117214035</name>
</gene>
<name>A0A6P8N5J1_9HYME</name>
<organism evidence="1 2">
    <name type="scientific">Bombus bifarius</name>
    <dbReference type="NCBI Taxonomy" id="103933"/>
    <lineage>
        <taxon>Eukaryota</taxon>
        <taxon>Metazoa</taxon>
        <taxon>Ecdysozoa</taxon>
        <taxon>Arthropoda</taxon>
        <taxon>Hexapoda</taxon>
        <taxon>Insecta</taxon>
        <taxon>Pterygota</taxon>
        <taxon>Neoptera</taxon>
        <taxon>Endopterygota</taxon>
        <taxon>Hymenoptera</taxon>
        <taxon>Apocrita</taxon>
        <taxon>Aculeata</taxon>
        <taxon>Apoidea</taxon>
        <taxon>Anthophila</taxon>
        <taxon>Apidae</taxon>
        <taxon>Bombus</taxon>
        <taxon>Pyrobombus</taxon>
    </lineage>
</organism>
<protein>
    <submittedName>
        <fullName evidence="2">Uncharacterized protein LOC117214035</fullName>
    </submittedName>
</protein>
<dbReference type="AlphaFoldDB" id="A0A6P8N5J1"/>
<keyword evidence="1" id="KW-1185">Reference proteome</keyword>
<dbReference type="Proteomes" id="UP000515164">
    <property type="component" value="Unplaced"/>
</dbReference>
<dbReference type="RefSeq" id="XP_033315749.1">
    <property type="nucleotide sequence ID" value="XM_033459858.1"/>
</dbReference>
<dbReference type="KEGG" id="bbif:117214035"/>
<reference evidence="2" key="1">
    <citation type="submission" date="2025-08" db="UniProtKB">
        <authorList>
            <consortium name="RefSeq"/>
        </authorList>
    </citation>
    <scope>IDENTIFICATION</scope>
    <source>
        <tissue evidence="2">Muscle</tissue>
    </source>
</reference>
<evidence type="ECO:0000313" key="1">
    <source>
        <dbReference type="Proteomes" id="UP000515164"/>
    </source>
</evidence>